<dbReference type="AlphaFoldDB" id="A0A699HFL2"/>
<feature type="non-terminal residue" evidence="2">
    <location>
        <position position="344"/>
    </location>
</feature>
<dbReference type="EMBL" id="BKCJ010133682">
    <property type="protein sequence ID" value="GEX84171.1"/>
    <property type="molecule type" value="Genomic_DNA"/>
</dbReference>
<feature type="region of interest" description="Disordered" evidence="1">
    <location>
        <begin position="305"/>
        <end position="344"/>
    </location>
</feature>
<sequence length="344" mass="38247">MSLGKAVNVVAVIDPMVPKFYSSVLSRLFSLLLVFTGCDCCVLSFKGLLWPGEREMVVATDLGVESEFVVGNSRQPKGSSRSNVDMGTNCASQPHDEQIELVDVLIPTSSVFEVHARFENTLYGYFLGKAMAFSAVEREDRLMMVFKFFKGRMFVRGNHCLLKQQVSKSAYQKKKTNTHVSNAFSDLKGDNEKHMDDLLMVQGRRWGLLPGRLVFGRVGKRNLLRNQVSHSPNPFDFLTKKDGKSILRDLHESVKTRNVSTSSDSADELEDDNPISNTTECYACTQVGVPVFHSTSCDNANQPQWEASAGSSLVPIRDRPGSKIVPNRAASDGRSRRELQGNKN</sequence>
<feature type="compositionally biased region" description="Basic and acidic residues" evidence="1">
    <location>
        <begin position="331"/>
        <end position="344"/>
    </location>
</feature>
<protein>
    <submittedName>
        <fullName evidence="2">Cyclic nucleotide-gated ion channel 2-like</fullName>
    </submittedName>
</protein>
<feature type="region of interest" description="Disordered" evidence="1">
    <location>
        <begin position="254"/>
        <end position="274"/>
    </location>
</feature>
<proteinExistence type="predicted"/>
<evidence type="ECO:0000313" key="2">
    <source>
        <dbReference type="EMBL" id="GEX84171.1"/>
    </source>
</evidence>
<name>A0A699HFL2_TANCI</name>
<accession>A0A699HFL2</accession>
<gene>
    <name evidence="2" type="ORF">Tci_356146</name>
</gene>
<organism evidence="2">
    <name type="scientific">Tanacetum cinerariifolium</name>
    <name type="common">Dalmatian daisy</name>
    <name type="synonym">Chrysanthemum cinerariifolium</name>
    <dbReference type="NCBI Taxonomy" id="118510"/>
    <lineage>
        <taxon>Eukaryota</taxon>
        <taxon>Viridiplantae</taxon>
        <taxon>Streptophyta</taxon>
        <taxon>Embryophyta</taxon>
        <taxon>Tracheophyta</taxon>
        <taxon>Spermatophyta</taxon>
        <taxon>Magnoliopsida</taxon>
        <taxon>eudicotyledons</taxon>
        <taxon>Gunneridae</taxon>
        <taxon>Pentapetalae</taxon>
        <taxon>asterids</taxon>
        <taxon>campanulids</taxon>
        <taxon>Asterales</taxon>
        <taxon>Asteraceae</taxon>
        <taxon>Asteroideae</taxon>
        <taxon>Anthemideae</taxon>
        <taxon>Anthemidinae</taxon>
        <taxon>Tanacetum</taxon>
    </lineage>
</organism>
<evidence type="ECO:0000256" key="1">
    <source>
        <dbReference type="SAM" id="MobiDB-lite"/>
    </source>
</evidence>
<comment type="caution">
    <text evidence="2">The sequence shown here is derived from an EMBL/GenBank/DDBJ whole genome shotgun (WGS) entry which is preliminary data.</text>
</comment>
<reference evidence="2" key="1">
    <citation type="journal article" date="2019" name="Sci. Rep.">
        <title>Draft genome of Tanacetum cinerariifolium, the natural source of mosquito coil.</title>
        <authorList>
            <person name="Yamashiro T."/>
            <person name="Shiraishi A."/>
            <person name="Satake H."/>
            <person name="Nakayama K."/>
        </authorList>
    </citation>
    <scope>NUCLEOTIDE SEQUENCE</scope>
</reference>